<evidence type="ECO:0000313" key="2">
    <source>
        <dbReference type="EMBL" id="KAF2598572.1"/>
    </source>
</evidence>
<name>A0A3N6QLI7_BRACR</name>
<gene>
    <name evidence="2" type="ORF">F2Q68_00010822</name>
    <name evidence="1" type="ORF">F2Q70_00029718</name>
</gene>
<dbReference type="AlphaFoldDB" id="A0A3N6QLI7"/>
<evidence type="ECO:0000313" key="1">
    <source>
        <dbReference type="EMBL" id="KAF2532908.1"/>
    </source>
</evidence>
<dbReference type="Proteomes" id="UP000712281">
    <property type="component" value="Unassembled WGS sequence"/>
</dbReference>
<dbReference type="EMBL" id="QGKY02002305">
    <property type="protein sequence ID" value="KAF2532908.1"/>
    <property type="molecule type" value="Genomic_DNA"/>
</dbReference>
<accession>A0A3N6QLI7</accession>
<comment type="caution">
    <text evidence="1">The sequence shown here is derived from an EMBL/GenBank/DDBJ whole genome shotgun (WGS) entry which is preliminary data.</text>
</comment>
<proteinExistence type="predicted"/>
<dbReference type="EMBL" id="QGKW02000717">
    <property type="protein sequence ID" value="KAF2598572.1"/>
    <property type="molecule type" value="Genomic_DNA"/>
</dbReference>
<organism evidence="1">
    <name type="scientific">Brassica cretica</name>
    <name type="common">Mustard</name>
    <dbReference type="NCBI Taxonomy" id="69181"/>
    <lineage>
        <taxon>Eukaryota</taxon>
        <taxon>Viridiplantae</taxon>
        <taxon>Streptophyta</taxon>
        <taxon>Embryophyta</taxon>
        <taxon>Tracheophyta</taxon>
        <taxon>Spermatophyta</taxon>
        <taxon>Magnoliopsida</taxon>
        <taxon>eudicotyledons</taxon>
        <taxon>Gunneridae</taxon>
        <taxon>Pentapetalae</taxon>
        <taxon>rosids</taxon>
        <taxon>malvids</taxon>
        <taxon>Brassicales</taxon>
        <taxon>Brassicaceae</taxon>
        <taxon>Brassiceae</taxon>
        <taxon>Brassica</taxon>
    </lineage>
</organism>
<protein>
    <submittedName>
        <fullName evidence="1">Uncharacterized protein</fullName>
    </submittedName>
</protein>
<reference evidence="1" key="1">
    <citation type="submission" date="2019-12" db="EMBL/GenBank/DDBJ databases">
        <title>Genome sequencing and annotation of Brassica cretica.</title>
        <authorList>
            <person name="Studholme D.J."/>
            <person name="Sarris P.F."/>
        </authorList>
    </citation>
    <scope>NUCLEOTIDE SEQUENCE</scope>
    <source>
        <strain evidence="2">PFS-001/15</strain>
        <strain evidence="1">PFS-102/07</strain>
        <tissue evidence="1">Leaf</tissue>
    </source>
</reference>
<sequence length="65" mass="7037">MILSAADLPAMPLIITSPYVYLLSAQQSAKREIGVQVIKNVQRYWKVVLTSSAKMASGSGLQRTG</sequence>